<reference evidence="2" key="1">
    <citation type="submission" date="2019-03" db="EMBL/GenBank/DDBJ databases">
        <title>WGS assembly of Setaria viridis.</title>
        <authorList>
            <person name="Huang P."/>
            <person name="Jenkins J."/>
            <person name="Grimwood J."/>
            <person name="Barry K."/>
            <person name="Healey A."/>
            <person name="Mamidi S."/>
            <person name="Sreedasyam A."/>
            <person name="Shu S."/>
            <person name="Feldman M."/>
            <person name="Wu J."/>
            <person name="Yu Y."/>
            <person name="Chen C."/>
            <person name="Johnson J."/>
            <person name="Rokhsar D."/>
            <person name="Baxter I."/>
            <person name="Schmutz J."/>
            <person name="Brutnell T."/>
            <person name="Kellogg E."/>
        </authorList>
    </citation>
    <scope>NUCLEOTIDE SEQUENCE [LARGE SCALE GENOMIC DNA]</scope>
</reference>
<dbReference type="Gramene" id="TKW37788">
    <property type="protein sequence ID" value="TKW37788"/>
    <property type="gene ID" value="SEVIR_1G071425v2"/>
</dbReference>
<dbReference type="AlphaFoldDB" id="A0A4U6W5F7"/>
<proteinExistence type="predicted"/>
<protein>
    <submittedName>
        <fullName evidence="2">Uncharacterized protein</fullName>
    </submittedName>
</protein>
<dbReference type="EMBL" id="CM016552">
    <property type="protein sequence ID" value="TKW37788.1"/>
    <property type="molecule type" value="Genomic_DNA"/>
</dbReference>
<gene>
    <name evidence="2" type="ORF">SEVIR_1G071425v2</name>
</gene>
<organism evidence="2 3">
    <name type="scientific">Setaria viridis</name>
    <name type="common">Green bristlegrass</name>
    <name type="synonym">Setaria italica subsp. viridis</name>
    <dbReference type="NCBI Taxonomy" id="4556"/>
    <lineage>
        <taxon>Eukaryota</taxon>
        <taxon>Viridiplantae</taxon>
        <taxon>Streptophyta</taxon>
        <taxon>Embryophyta</taxon>
        <taxon>Tracheophyta</taxon>
        <taxon>Spermatophyta</taxon>
        <taxon>Magnoliopsida</taxon>
        <taxon>Liliopsida</taxon>
        <taxon>Poales</taxon>
        <taxon>Poaceae</taxon>
        <taxon>PACMAD clade</taxon>
        <taxon>Panicoideae</taxon>
        <taxon>Panicodae</taxon>
        <taxon>Paniceae</taxon>
        <taxon>Cenchrinae</taxon>
        <taxon>Setaria</taxon>
    </lineage>
</organism>
<evidence type="ECO:0000313" key="2">
    <source>
        <dbReference type="EMBL" id="TKW37788.1"/>
    </source>
</evidence>
<name>A0A4U6W5F7_SETVI</name>
<feature type="region of interest" description="Disordered" evidence="1">
    <location>
        <begin position="1"/>
        <end position="43"/>
    </location>
</feature>
<keyword evidence="3" id="KW-1185">Reference proteome</keyword>
<evidence type="ECO:0000256" key="1">
    <source>
        <dbReference type="SAM" id="MobiDB-lite"/>
    </source>
</evidence>
<feature type="compositionally biased region" description="Basic and acidic residues" evidence="1">
    <location>
        <begin position="1"/>
        <end position="22"/>
    </location>
</feature>
<sequence length="67" mass="7193">MDKNESAAAKEEAPAKEAKGKDQPQGAPDPAPYDPRDLGLPPVTINITDLNQDLEKVEIKVLDPDSP</sequence>
<dbReference type="Proteomes" id="UP000298652">
    <property type="component" value="Chromosome 1"/>
</dbReference>
<accession>A0A4U6W5F7</accession>
<evidence type="ECO:0000313" key="3">
    <source>
        <dbReference type="Proteomes" id="UP000298652"/>
    </source>
</evidence>